<sequence length="62" mass="7159">MNNIQQKLPSFRSNDVMYLIIDQVFHDEAHYPQRTYARGPTWATRAPTKDIDAALIRAEAIV</sequence>
<name>A0A8H6FCJ9_9LECA</name>
<dbReference type="RefSeq" id="XP_037152572.1">
    <property type="nucleotide sequence ID" value="XM_037291137.1"/>
</dbReference>
<gene>
    <name evidence="1" type="ORF">HO133_000197</name>
</gene>
<protein>
    <submittedName>
        <fullName evidence="1">Uncharacterized protein</fullName>
    </submittedName>
</protein>
<dbReference type="EMBL" id="JACCJB010000010">
    <property type="protein sequence ID" value="KAF6223355.1"/>
    <property type="molecule type" value="Genomic_DNA"/>
</dbReference>
<dbReference type="Proteomes" id="UP000593566">
    <property type="component" value="Unassembled WGS sequence"/>
</dbReference>
<comment type="caution">
    <text evidence="1">The sequence shown here is derived from an EMBL/GenBank/DDBJ whole genome shotgun (WGS) entry which is preliminary data.</text>
</comment>
<accession>A0A8H6FCJ9</accession>
<organism evidence="1 2">
    <name type="scientific">Letharia lupina</name>
    <dbReference type="NCBI Taxonomy" id="560253"/>
    <lineage>
        <taxon>Eukaryota</taxon>
        <taxon>Fungi</taxon>
        <taxon>Dikarya</taxon>
        <taxon>Ascomycota</taxon>
        <taxon>Pezizomycotina</taxon>
        <taxon>Lecanoromycetes</taxon>
        <taxon>OSLEUM clade</taxon>
        <taxon>Lecanoromycetidae</taxon>
        <taxon>Lecanorales</taxon>
        <taxon>Lecanorineae</taxon>
        <taxon>Parmeliaceae</taxon>
        <taxon>Letharia</taxon>
    </lineage>
</organism>
<evidence type="ECO:0000313" key="1">
    <source>
        <dbReference type="EMBL" id="KAF6223355.1"/>
    </source>
</evidence>
<dbReference type="GeneID" id="59328616"/>
<evidence type="ECO:0000313" key="2">
    <source>
        <dbReference type="Proteomes" id="UP000593566"/>
    </source>
</evidence>
<reference evidence="1 2" key="1">
    <citation type="journal article" date="2020" name="Genomics">
        <title>Complete, high-quality genomes from long-read metagenomic sequencing of two wolf lichen thalli reveals enigmatic genome architecture.</title>
        <authorList>
            <person name="McKenzie S.K."/>
            <person name="Walston R.F."/>
            <person name="Allen J.L."/>
        </authorList>
    </citation>
    <scope>NUCLEOTIDE SEQUENCE [LARGE SCALE GENOMIC DNA]</scope>
    <source>
        <strain evidence="1">WasteWater1</strain>
    </source>
</reference>
<keyword evidence="2" id="KW-1185">Reference proteome</keyword>
<dbReference type="AlphaFoldDB" id="A0A8H6FCJ9"/>
<proteinExistence type="predicted"/>